<dbReference type="GO" id="GO:0042450">
    <property type="term" value="P:L-arginine biosynthetic process via ornithine"/>
    <property type="evidence" value="ECO:0007669"/>
    <property type="project" value="UniProtKB-UniRule"/>
</dbReference>
<keyword evidence="3" id="KW-0963">Cytoplasm</keyword>
<dbReference type="PANTHER" id="PTHR45753:SF4">
    <property type="entry name" value="ORNITHINE CARBAMOYLTRANSFERASE SUBUNIT F-RELATED"/>
    <property type="match status" value="1"/>
</dbReference>
<feature type="domain" description="Aspartate/ornithine carbamoyltransferase carbamoyl-P binding" evidence="8">
    <location>
        <begin position="7"/>
        <end position="147"/>
    </location>
</feature>
<comment type="subcellular location">
    <subcellularLocation>
        <location evidence="2">Cytoplasm</location>
    </subcellularLocation>
</comment>
<dbReference type="Pfam" id="PF02729">
    <property type="entry name" value="OTCace_N"/>
    <property type="match status" value="1"/>
</dbReference>
<feature type="domain" description="Aspartate/ornithine carbamoyltransferase Asp/Orn-binding" evidence="7">
    <location>
        <begin position="156"/>
        <end position="327"/>
    </location>
</feature>
<dbReference type="InterPro" id="IPR006130">
    <property type="entry name" value="Asp/Orn_carbamoylTrfase"/>
</dbReference>
<comment type="similarity">
    <text evidence="6">Belongs to the aspartate/ornithine carbamoyltransferase superfamily.</text>
</comment>
<reference evidence="9 10" key="1">
    <citation type="submission" date="2018-10" db="EMBL/GenBank/DDBJ databases">
        <title>Comparative functional genomics of the obligate endosymbiont Buchnera aphidicola.</title>
        <authorList>
            <person name="Chong R.A."/>
        </authorList>
    </citation>
    <scope>NUCLEOTIDE SEQUENCE [LARGE SCALE GENOMIC DNA]</scope>
    <source>
        <strain evidence="9 10">Ska</strain>
    </source>
</reference>
<dbReference type="PANTHER" id="PTHR45753">
    <property type="entry name" value="ORNITHINE CARBAMOYLTRANSFERASE, MITOCHONDRIAL"/>
    <property type="match status" value="1"/>
</dbReference>
<evidence type="ECO:0000313" key="10">
    <source>
        <dbReference type="Proteomes" id="UP000298685"/>
    </source>
</evidence>
<evidence type="ECO:0000256" key="5">
    <source>
        <dbReference type="NCBIfam" id="TIGR00658"/>
    </source>
</evidence>
<dbReference type="Proteomes" id="UP000298685">
    <property type="component" value="Chromosome"/>
</dbReference>
<evidence type="ECO:0000256" key="1">
    <source>
        <dbReference type="ARBA" id="ARBA00003822"/>
    </source>
</evidence>
<gene>
    <name evidence="9" type="primary">argF</name>
    <name evidence="9" type="ORF">D9V78_01250</name>
</gene>
<dbReference type="GO" id="GO:0004585">
    <property type="term" value="F:ornithine carbamoyltransferase activity"/>
    <property type="evidence" value="ECO:0007669"/>
    <property type="project" value="UniProtKB-UniRule"/>
</dbReference>
<organism evidence="9 10">
    <name type="scientific">Buchnera aphidicola</name>
    <name type="common">Sarucallis kahawaluokalani</name>
    <dbReference type="NCBI Taxonomy" id="1241878"/>
    <lineage>
        <taxon>Bacteria</taxon>
        <taxon>Pseudomonadati</taxon>
        <taxon>Pseudomonadota</taxon>
        <taxon>Gammaproteobacteria</taxon>
        <taxon>Enterobacterales</taxon>
        <taxon>Erwiniaceae</taxon>
        <taxon>Buchnera</taxon>
    </lineage>
</organism>
<dbReference type="AlphaFoldDB" id="A0A4D6YK18"/>
<evidence type="ECO:0000256" key="3">
    <source>
        <dbReference type="ARBA" id="ARBA00022490"/>
    </source>
</evidence>
<dbReference type="InterPro" id="IPR002292">
    <property type="entry name" value="Orn/put_carbamltrans"/>
</dbReference>
<dbReference type="InterPro" id="IPR006131">
    <property type="entry name" value="Asp_carbamoyltransf_Asp/Orn-bd"/>
</dbReference>
<comment type="function">
    <text evidence="1">Reversibly catalyzes the transfer of the carbamoyl group from carbamoyl phosphate (CP) to the N(epsilon) atom of ornithine (ORN) to produce L-citrulline.</text>
</comment>
<accession>A0A4D6YK18</accession>
<dbReference type="NCBIfam" id="TIGR00658">
    <property type="entry name" value="orni_carb_tr"/>
    <property type="match status" value="1"/>
</dbReference>
<dbReference type="PRINTS" id="PR00102">
    <property type="entry name" value="OTCASE"/>
</dbReference>
<dbReference type="InterPro" id="IPR036901">
    <property type="entry name" value="Asp/Orn_carbamoylTrfase_sf"/>
</dbReference>
<dbReference type="GO" id="GO:0005737">
    <property type="term" value="C:cytoplasm"/>
    <property type="evidence" value="ECO:0007669"/>
    <property type="project" value="UniProtKB-SubCell"/>
</dbReference>
<keyword evidence="4 6" id="KW-0808">Transferase</keyword>
<dbReference type="GO" id="GO:0016597">
    <property type="term" value="F:amino acid binding"/>
    <property type="evidence" value="ECO:0007669"/>
    <property type="project" value="InterPro"/>
</dbReference>
<sequence length="336" mass="38935">MNSLYKKSLLKITDFTKDEIKKIISLSKILKKNRKNKKEVKYLKNKNIALIFEQESTRTRCAFEIAAYEQGANISYLTSHNIHLGYKESIIDTIKVLERLYDGIGYRGISHQTIKVLSHNSNVPIWNGLTKKYHPTQLLADLLTIEEYIPNKKISEIKLAYVGDASNNIANTLLELSFLIGFTLHIVAPKKYWPKLNIMQKIYQTNKKKFLCTEDIKMGVQNVDFIYTDVWVSMGEEKSEWDKKISLLKKYQVNQKMLSYTKNDDIKVLHCLPAIHDKNTKIGKKISKLYNLHEGIEITNDIFNANSEIIFDQSENKLHTLKALMVATLKKDIFKI</sequence>
<evidence type="ECO:0000256" key="2">
    <source>
        <dbReference type="ARBA" id="ARBA00004496"/>
    </source>
</evidence>
<dbReference type="Gene3D" id="3.40.50.1370">
    <property type="entry name" value="Aspartate/ornithine carbamoyltransferase"/>
    <property type="match status" value="2"/>
</dbReference>
<dbReference type="Pfam" id="PF00185">
    <property type="entry name" value="OTCace"/>
    <property type="match status" value="1"/>
</dbReference>
<evidence type="ECO:0000256" key="4">
    <source>
        <dbReference type="ARBA" id="ARBA00022679"/>
    </source>
</evidence>
<evidence type="ECO:0000313" key="9">
    <source>
        <dbReference type="EMBL" id="QCI26038.1"/>
    </source>
</evidence>
<dbReference type="OrthoDB" id="9802587at2"/>
<protein>
    <recommendedName>
        <fullName evidence="5">Ornithine carbamoyltransferase</fullName>
        <ecNumber evidence="5">2.1.3.3</ecNumber>
    </recommendedName>
</protein>
<dbReference type="RefSeq" id="WP_158350648.1">
    <property type="nucleotide sequence ID" value="NZ_CP032999.1"/>
</dbReference>
<evidence type="ECO:0000256" key="6">
    <source>
        <dbReference type="RuleBase" id="RU003634"/>
    </source>
</evidence>
<proteinExistence type="inferred from homology"/>
<dbReference type="EMBL" id="CP032999">
    <property type="protein sequence ID" value="QCI26038.1"/>
    <property type="molecule type" value="Genomic_DNA"/>
</dbReference>
<dbReference type="EC" id="2.1.3.3" evidence="5"/>
<evidence type="ECO:0000259" key="8">
    <source>
        <dbReference type="Pfam" id="PF02729"/>
    </source>
</evidence>
<dbReference type="SUPFAM" id="SSF53671">
    <property type="entry name" value="Aspartate/ornithine carbamoyltransferase"/>
    <property type="match status" value="1"/>
</dbReference>
<dbReference type="GO" id="GO:0019240">
    <property type="term" value="P:citrulline biosynthetic process"/>
    <property type="evidence" value="ECO:0007669"/>
    <property type="project" value="TreeGrafter"/>
</dbReference>
<name>A0A4D6YK18_9GAMM</name>
<evidence type="ECO:0000259" key="7">
    <source>
        <dbReference type="Pfam" id="PF00185"/>
    </source>
</evidence>
<dbReference type="InterPro" id="IPR006132">
    <property type="entry name" value="Asp/Orn_carbamoyltranf_P-bd"/>
</dbReference>
<dbReference type="PRINTS" id="PR00100">
    <property type="entry name" value="AOTCASE"/>
</dbReference>